<protein>
    <recommendedName>
        <fullName evidence="4">PsiF repeat protein</fullName>
    </recommendedName>
</protein>
<dbReference type="EMBL" id="MASI01000002">
    <property type="protein sequence ID" value="ODA67828.1"/>
    <property type="molecule type" value="Genomic_DNA"/>
</dbReference>
<evidence type="ECO:0008006" key="4">
    <source>
        <dbReference type="Google" id="ProtNLM"/>
    </source>
</evidence>
<feature type="signal peptide" evidence="1">
    <location>
        <begin position="1"/>
        <end position="26"/>
    </location>
</feature>
<evidence type="ECO:0000313" key="2">
    <source>
        <dbReference type="EMBL" id="ODA67828.1"/>
    </source>
</evidence>
<name>A0A1E2S0G8_9HYPH</name>
<proteinExistence type="predicted"/>
<evidence type="ECO:0000256" key="1">
    <source>
        <dbReference type="SAM" id="SignalP"/>
    </source>
</evidence>
<feature type="chain" id="PRO_5009116594" description="PsiF repeat protein" evidence="1">
    <location>
        <begin position="27"/>
        <end position="69"/>
    </location>
</feature>
<dbReference type="AlphaFoldDB" id="A0A1E2S0G8"/>
<dbReference type="Proteomes" id="UP000095087">
    <property type="component" value="Unassembled WGS sequence"/>
</dbReference>
<dbReference type="RefSeq" id="WP_069094394.1">
    <property type="nucleotide sequence ID" value="NZ_MASI01000002.1"/>
</dbReference>
<evidence type="ECO:0000313" key="3">
    <source>
        <dbReference type="Proteomes" id="UP000095087"/>
    </source>
</evidence>
<gene>
    <name evidence="2" type="ORF">A7A08_00994</name>
</gene>
<keyword evidence="3" id="KW-1185">Reference proteome</keyword>
<sequence>MKKIILAGAAVAFAASTFATVIPAQAGMMDMMTGPMKCRKEAKAMYPDDKDMRKAAKEQCKAAAKANKM</sequence>
<accession>A0A1E2S0G8</accession>
<organism evidence="2 3">
    <name type="scientific">Methyloligella halotolerans</name>
    <dbReference type="NCBI Taxonomy" id="1177755"/>
    <lineage>
        <taxon>Bacteria</taxon>
        <taxon>Pseudomonadati</taxon>
        <taxon>Pseudomonadota</taxon>
        <taxon>Alphaproteobacteria</taxon>
        <taxon>Hyphomicrobiales</taxon>
        <taxon>Hyphomicrobiaceae</taxon>
        <taxon>Methyloligella</taxon>
    </lineage>
</organism>
<keyword evidence="1" id="KW-0732">Signal</keyword>
<comment type="caution">
    <text evidence="2">The sequence shown here is derived from an EMBL/GenBank/DDBJ whole genome shotgun (WGS) entry which is preliminary data.</text>
</comment>
<reference evidence="2 3" key="1">
    <citation type="submission" date="2016-07" db="EMBL/GenBank/DDBJ databases">
        <title>Draft genome sequence of Methyloligella halotolerans C2T (VKM B-2706T=CCUG 61687T=DSM 25045T), a halotolerant polyhydroxybutyrate accumulating methylotroph.</title>
        <authorList>
            <person name="Vasilenko O.V."/>
            <person name="Doronina N.V."/>
            <person name="Poroshina M.N."/>
            <person name="Tarlachkov S.V."/>
            <person name="Trotsenko Y.A."/>
        </authorList>
    </citation>
    <scope>NUCLEOTIDE SEQUENCE [LARGE SCALE GENOMIC DNA]</scope>
    <source>
        <strain evidence="2 3">VKM B-2706</strain>
    </source>
</reference>